<proteinExistence type="predicted"/>
<accession>A0AC34QPT2</accession>
<evidence type="ECO:0000313" key="1">
    <source>
        <dbReference type="Proteomes" id="UP000887576"/>
    </source>
</evidence>
<protein>
    <submittedName>
        <fullName evidence="2">Uncharacterized protein</fullName>
    </submittedName>
</protein>
<name>A0AC34QPT2_9BILA</name>
<dbReference type="WBParaSite" id="JU765_v2.g18038.t1">
    <property type="protein sequence ID" value="JU765_v2.g18038.t1"/>
    <property type="gene ID" value="JU765_v2.g18038"/>
</dbReference>
<sequence length="770" mass="89280">MSISKRPRKIKLVWDTASDFHTCIVTDENLVTNQANISGMEKDEENEIDLRKAVDAQANHLKHEIQTPEVNFRSDIVMKKSDFVKKPSQRIEDDCVTSYSVISNLYPTDAEDLKFCEESKVSVVNLRWYFTTVANGSDDFSGDLRFSQFPGMSIDEWTKLEAYYSKKLEKSKEDNNKCDHLLPLIGRFRHQATGSYSCFNPRPPKIATRRKFQIEVKALLHAFEVRQNAFDIASLGRLMHVRNLCDYKNAIEWKEALAQLRLKGYSKPEITYSRRKSLQTQAIKISNSESKPQLNGLLKVIPPPPLVEGKPINGVKNCNGIKMNNDGIESEDEINTYTNGNKKFYIKNEVDDVNMEETNEATSSEKQILNDDHFLKEFEDNDGLTLMETLQQLYQQRSTGKMNNKQFRKFDKRMAKFSLDNLVGCDPAEFSKNMEILMAKQLNSECKLISLMTTNGELMKKLSDLQLRLEKGEDIESDEVHKEGISSLAKLTAKTVEYLVRLVRQIILGQEKPELELIFITTHLICRRLLHFASEYINFLSLFEPTSKVEESMTNIFYQSSTANLYLKKALGLVRPFFPEEKPTLLEDPKTPTEPQLIPEVVKLNAFLRRKRPKYDQRWMRSYSPERQITTCDVRAAAKQAYTEYFLSLMVEPKNQRNVMLTVKQMVKSSKDEQKSRWRIETLKPDDYEVKPPKILEVEPENQPLETQQEQINQPPPSTSIKIDPEKIEMKPEQFFELDANEIAYVPFEFNNQEKEKIKKVLISRKKENK</sequence>
<reference evidence="2" key="1">
    <citation type="submission" date="2022-11" db="UniProtKB">
        <authorList>
            <consortium name="WormBaseParasite"/>
        </authorList>
    </citation>
    <scope>IDENTIFICATION</scope>
</reference>
<evidence type="ECO:0000313" key="2">
    <source>
        <dbReference type="WBParaSite" id="JU765_v2.g18038.t1"/>
    </source>
</evidence>
<organism evidence="1 2">
    <name type="scientific">Panagrolaimus sp. JU765</name>
    <dbReference type="NCBI Taxonomy" id="591449"/>
    <lineage>
        <taxon>Eukaryota</taxon>
        <taxon>Metazoa</taxon>
        <taxon>Ecdysozoa</taxon>
        <taxon>Nematoda</taxon>
        <taxon>Chromadorea</taxon>
        <taxon>Rhabditida</taxon>
        <taxon>Tylenchina</taxon>
        <taxon>Panagrolaimomorpha</taxon>
        <taxon>Panagrolaimoidea</taxon>
        <taxon>Panagrolaimidae</taxon>
        <taxon>Panagrolaimus</taxon>
    </lineage>
</organism>
<dbReference type="Proteomes" id="UP000887576">
    <property type="component" value="Unplaced"/>
</dbReference>